<evidence type="ECO:0000313" key="4">
    <source>
        <dbReference type="EMBL" id="SCY44976.1"/>
    </source>
</evidence>
<dbReference type="SUPFAM" id="SSF47413">
    <property type="entry name" value="lambda repressor-like DNA-binding domains"/>
    <property type="match status" value="1"/>
</dbReference>
<dbReference type="Gene3D" id="1.10.10.2910">
    <property type="match status" value="1"/>
</dbReference>
<organism evidence="4 5">
    <name type="scientific">Desulfoluna spongiiphila</name>
    <dbReference type="NCBI Taxonomy" id="419481"/>
    <lineage>
        <taxon>Bacteria</taxon>
        <taxon>Pseudomonadati</taxon>
        <taxon>Thermodesulfobacteriota</taxon>
        <taxon>Desulfobacteria</taxon>
        <taxon>Desulfobacterales</taxon>
        <taxon>Desulfolunaceae</taxon>
        <taxon>Desulfoluna</taxon>
    </lineage>
</organism>
<evidence type="ECO:0000313" key="5">
    <source>
        <dbReference type="Proteomes" id="UP000198870"/>
    </source>
</evidence>
<sequence length="378" mass="42888">MEKIKPMVEIELFNENRLTYARKYRALTIKALSEKIGVSSRTLSSIENGHKKDDTIRPTLEALQKCLNFPEAFFFQEDMPSLEKDTVSFRSLARMTATVRDKCLCAGQLALEFMGYVNFRIQLPKVDLPDLGNDTAEAAAAIIRNEWGIGEKPIRNMVHQMESKGIRVFSLYDRSTDIDAFSFWKDEEPYVFLNMNKSVERGRFDAAHELGHLVMHKHGGPKGKEAEMQANSFASALLMSEGTVKANTSSFMNLEDIIKAKRYWLVSAAALVRRMKDLSILTEWQYRTLNIDLSKHGCLKREPNPLEQRESSKLLPMIFKLLKDDGITKYHIAKGLRVSAKEIDALMFGLTMTGVEGGKPVEPNPPESFKQPPHLKIV</sequence>
<dbReference type="PANTHER" id="PTHR43236">
    <property type="entry name" value="ANTITOXIN HIGA1"/>
    <property type="match status" value="1"/>
</dbReference>
<dbReference type="PROSITE" id="PS50943">
    <property type="entry name" value="HTH_CROC1"/>
    <property type="match status" value="1"/>
</dbReference>
<comment type="similarity">
    <text evidence="1">Belongs to the short-chain fatty acyl-CoA assimilation regulator (ScfR) family.</text>
</comment>
<dbReference type="PANTHER" id="PTHR43236:SF1">
    <property type="entry name" value="BLL7220 PROTEIN"/>
    <property type="match status" value="1"/>
</dbReference>
<dbReference type="CDD" id="cd00093">
    <property type="entry name" value="HTH_XRE"/>
    <property type="match status" value="1"/>
</dbReference>
<dbReference type="InterPro" id="IPR001387">
    <property type="entry name" value="Cro/C1-type_HTH"/>
</dbReference>
<keyword evidence="5" id="KW-1185">Reference proteome</keyword>
<feature type="domain" description="HTH cro/C1-type" evidence="3">
    <location>
        <begin position="18"/>
        <end position="74"/>
    </location>
</feature>
<dbReference type="EMBL" id="FMUX01000009">
    <property type="protein sequence ID" value="SCY44976.1"/>
    <property type="molecule type" value="Genomic_DNA"/>
</dbReference>
<dbReference type="Gene3D" id="1.10.260.40">
    <property type="entry name" value="lambda repressor-like DNA-binding domains"/>
    <property type="match status" value="1"/>
</dbReference>
<proteinExistence type="inferred from homology"/>
<accession>A0A1G5G0E4</accession>
<dbReference type="GO" id="GO:0003677">
    <property type="term" value="F:DNA binding"/>
    <property type="evidence" value="ECO:0007669"/>
    <property type="project" value="InterPro"/>
</dbReference>
<dbReference type="Proteomes" id="UP000198870">
    <property type="component" value="Unassembled WGS sequence"/>
</dbReference>
<protein>
    <submittedName>
        <fullName evidence="4">Zn-dependent peptidase ImmA, M78 family</fullName>
    </submittedName>
</protein>
<evidence type="ECO:0000256" key="2">
    <source>
        <dbReference type="SAM" id="MobiDB-lite"/>
    </source>
</evidence>
<dbReference type="Pfam" id="PF06114">
    <property type="entry name" value="Peptidase_M78"/>
    <property type="match status" value="1"/>
</dbReference>
<dbReference type="InterPro" id="IPR010359">
    <property type="entry name" value="IrrE_HExxH"/>
</dbReference>
<dbReference type="RefSeq" id="WP_092211191.1">
    <property type="nucleotide sequence ID" value="NZ_FMUX01000009.1"/>
</dbReference>
<gene>
    <name evidence="4" type="ORF">SAMN05216233_109123</name>
</gene>
<dbReference type="Pfam" id="PF01381">
    <property type="entry name" value="HTH_3"/>
    <property type="match status" value="1"/>
</dbReference>
<name>A0A1G5G0E4_9BACT</name>
<dbReference type="InterPro" id="IPR052345">
    <property type="entry name" value="Rad_response_metalloprotease"/>
</dbReference>
<dbReference type="STRING" id="419481.SAMN05216233_109123"/>
<dbReference type="AlphaFoldDB" id="A0A1G5G0E4"/>
<feature type="region of interest" description="Disordered" evidence="2">
    <location>
        <begin position="357"/>
        <end position="378"/>
    </location>
</feature>
<reference evidence="4 5" key="1">
    <citation type="submission" date="2016-10" db="EMBL/GenBank/DDBJ databases">
        <authorList>
            <person name="de Groot N.N."/>
        </authorList>
    </citation>
    <scope>NUCLEOTIDE SEQUENCE [LARGE SCALE GENOMIC DNA]</scope>
    <source>
        <strain evidence="4 5">AA1</strain>
    </source>
</reference>
<evidence type="ECO:0000259" key="3">
    <source>
        <dbReference type="PROSITE" id="PS50943"/>
    </source>
</evidence>
<dbReference type="OrthoDB" id="9794834at2"/>
<dbReference type="SMART" id="SM00530">
    <property type="entry name" value="HTH_XRE"/>
    <property type="match status" value="1"/>
</dbReference>
<evidence type="ECO:0000256" key="1">
    <source>
        <dbReference type="ARBA" id="ARBA00007227"/>
    </source>
</evidence>
<dbReference type="InterPro" id="IPR010982">
    <property type="entry name" value="Lambda_DNA-bd_dom_sf"/>
</dbReference>